<evidence type="ECO:0000313" key="1">
    <source>
        <dbReference type="EMBL" id="GMS91770.1"/>
    </source>
</evidence>
<reference evidence="1" key="1">
    <citation type="submission" date="2023-10" db="EMBL/GenBank/DDBJ databases">
        <title>Genome assembly of Pristionchus species.</title>
        <authorList>
            <person name="Yoshida K."/>
            <person name="Sommer R.J."/>
        </authorList>
    </citation>
    <scope>NUCLEOTIDE SEQUENCE</scope>
    <source>
        <strain evidence="1">RS0144</strain>
    </source>
</reference>
<sequence length="75" mass="8604">GRQQPLCVFRDADVGWTVRALSEYQPLDFINDADFVNCSDGLEVLSVVFRANRRIMRGEALTFDYFLNQTLSNID</sequence>
<comment type="caution">
    <text evidence="1">The sequence shown here is derived from an EMBL/GenBank/DDBJ whole genome shotgun (WGS) entry which is preliminary data.</text>
</comment>
<gene>
    <name evidence="1" type="ORF">PENTCL1PPCAC_13945</name>
</gene>
<dbReference type="AlphaFoldDB" id="A0AAV5TFF0"/>
<dbReference type="EMBL" id="BTSX01000004">
    <property type="protein sequence ID" value="GMS91770.1"/>
    <property type="molecule type" value="Genomic_DNA"/>
</dbReference>
<feature type="non-terminal residue" evidence="1">
    <location>
        <position position="75"/>
    </location>
</feature>
<organism evidence="1 2">
    <name type="scientific">Pristionchus entomophagus</name>
    <dbReference type="NCBI Taxonomy" id="358040"/>
    <lineage>
        <taxon>Eukaryota</taxon>
        <taxon>Metazoa</taxon>
        <taxon>Ecdysozoa</taxon>
        <taxon>Nematoda</taxon>
        <taxon>Chromadorea</taxon>
        <taxon>Rhabditida</taxon>
        <taxon>Rhabditina</taxon>
        <taxon>Diplogasteromorpha</taxon>
        <taxon>Diplogasteroidea</taxon>
        <taxon>Neodiplogasteridae</taxon>
        <taxon>Pristionchus</taxon>
    </lineage>
</organism>
<accession>A0AAV5TFF0</accession>
<proteinExistence type="predicted"/>
<keyword evidence="2" id="KW-1185">Reference proteome</keyword>
<feature type="non-terminal residue" evidence="1">
    <location>
        <position position="1"/>
    </location>
</feature>
<name>A0AAV5TFF0_9BILA</name>
<evidence type="ECO:0008006" key="3">
    <source>
        <dbReference type="Google" id="ProtNLM"/>
    </source>
</evidence>
<dbReference type="Proteomes" id="UP001432027">
    <property type="component" value="Unassembled WGS sequence"/>
</dbReference>
<evidence type="ECO:0000313" key="2">
    <source>
        <dbReference type="Proteomes" id="UP001432027"/>
    </source>
</evidence>
<dbReference type="InterPro" id="IPR046341">
    <property type="entry name" value="SET_dom_sf"/>
</dbReference>
<dbReference type="SUPFAM" id="SSF82199">
    <property type="entry name" value="SET domain"/>
    <property type="match status" value="1"/>
</dbReference>
<dbReference type="CDD" id="cd08161">
    <property type="entry name" value="SET"/>
    <property type="match status" value="1"/>
</dbReference>
<protein>
    <recommendedName>
        <fullName evidence="3">SET domain-containing protein</fullName>
    </recommendedName>
</protein>